<proteinExistence type="predicted"/>
<keyword evidence="1" id="KW-0812">Transmembrane</keyword>
<dbReference type="EMBL" id="JAMOIL010000001">
    <property type="protein sequence ID" value="MCM0619049.1"/>
    <property type="molecule type" value="Genomic_DNA"/>
</dbReference>
<protein>
    <submittedName>
        <fullName evidence="2">Uncharacterized protein</fullName>
    </submittedName>
</protein>
<reference evidence="2" key="1">
    <citation type="submission" date="2022-05" db="EMBL/GenBank/DDBJ databases">
        <authorList>
            <person name="Tuo L."/>
        </authorList>
    </citation>
    <scope>NUCLEOTIDE SEQUENCE</scope>
    <source>
        <strain evidence="2">BSK12Z-4</strain>
    </source>
</reference>
<organism evidence="2 3">
    <name type="scientific">Nocardioides bruguierae</name>
    <dbReference type="NCBI Taxonomy" id="2945102"/>
    <lineage>
        <taxon>Bacteria</taxon>
        <taxon>Bacillati</taxon>
        <taxon>Actinomycetota</taxon>
        <taxon>Actinomycetes</taxon>
        <taxon>Propionibacteriales</taxon>
        <taxon>Nocardioidaceae</taxon>
        <taxon>Nocardioides</taxon>
    </lineage>
</organism>
<dbReference type="Proteomes" id="UP001139485">
    <property type="component" value="Unassembled WGS sequence"/>
</dbReference>
<keyword evidence="3" id="KW-1185">Reference proteome</keyword>
<evidence type="ECO:0000256" key="1">
    <source>
        <dbReference type="SAM" id="Phobius"/>
    </source>
</evidence>
<keyword evidence="1" id="KW-1133">Transmembrane helix</keyword>
<sequence length="103" mass="10758">MRAVEPPPVAPTPIPRDVAWLPARQHRPAVTVVTPSRAWSVLLALAWTWLALSCGVALMILVRGAVASDGVLPAIGDVGLAVAVVGQGLVNLNLVHARMTTRG</sequence>
<evidence type="ECO:0000313" key="2">
    <source>
        <dbReference type="EMBL" id="MCM0619049.1"/>
    </source>
</evidence>
<comment type="caution">
    <text evidence="2">The sequence shown here is derived from an EMBL/GenBank/DDBJ whole genome shotgun (WGS) entry which is preliminary data.</text>
</comment>
<dbReference type="RefSeq" id="WP_250825952.1">
    <property type="nucleotide sequence ID" value="NZ_JAMOIL010000001.1"/>
</dbReference>
<gene>
    <name evidence="2" type="ORF">M8330_01920</name>
</gene>
<accession>A0A9X2D6C2</accession>
<keyword evidence="1" id="KW-0472">Membrane</keyword>
<name>A0A9X2D6C2_9ACTN</name>
<feature type="transmembrane region" description="Helical" evidence="1">
    <location>
        <begin position="41"/>
        <end position="62"/>
    </location>
</feature>
<evidence type="ECO:0000313" key="3">
    <source>
        <dbReference type="Proteomes" id="UP001139485"/>
    </source>
</evidence>
<feature type="transmembrane region" description="Helical" evidence="1">
    <location>
        <begin position="74"/>
        <end position="95"/>
    </location>
</feature>
<dbReference type="AlphaFoldDB" id="A0A9X2D6C2"/>